<dbReference type="STRING" id="999541.bgla_1g10910"/>
<keyword evidence="2" id="KW-1185">Reference proteome</keyword>
<evidence type="ECO:0000313" key="1">
    <source>
        <dbReference type="EMBL" id="AEA59774.1"/>
    </source>
</evidence>
<dbReference type="KEGG" id="bgd:bgla_1g10910"/>
<sequence>MAYCIQKEPTFTTKIDVVEPGTSETGEVETSSFVAKFKRLDDAQLKSMIDSGDADVEQIRKVLVGWYGLVDASGAEVPFSDATRDALLSIPAALHAITMAFFPSLRGAARKN</sequence>
<evidence type="ECO:0000313" key="2">
    <source>
        <dbReference type="Proteomes" id="UP000008316"/>
    </source>
</evidence>
<dbReference type="EMBL" id="CP002599">
    <property type="protein sequence ID" value="AEA59774.1"/>
    <property type="molecule type" value="Genomic_DNA"/>
</dbReference>
<organism evidence="1 2">
    <name type="scientific">Burkholderia gladioli (strain BSR3)</name>
    <dbReference type="NCBI Taxonomy" id="999541"/>
    <lineage>
        <taxon>Bacteria</taxon>
        <taxon>Pseudomonadati</taxon>
        <taxon>Pseudomonadota</taxon>
        <taxon>Betaproteobacteria</taxon>
        <taxon>Burkholderiales</taxon>
        <taxon>Burkholderiaceae</taxon>
        <taxon>Burkholderia</taxon>
    </lineage>
</organism>
<dbReference type="AlphaFoldDB" id="F2L9L1"/>
<reference evidence="1 2" key="1">
    <citation type="journal article" date="2011" name="J. Bacteriol.">
        <title>Complete genome sequence of Burkholderia gladioli BSR3.</title>
        <authorList>
            <person name="Seo Y.S."/>
            <person name="Lim J."/>
            <person name="Choi B.S."/>
            <person name="Kim H."/>
            <person name="Goo E."/>
            <person name="Lee B."/>
            <person name="Lim J.S."/>
            <person name="Choi I.Y."/>
            <person name="Moon J.S."/>
            <person name="Kim J."/>
            <person name="Hwang I."/>
        </authorList>
    </citation>
    <scope>NUCLEOTIDE SEQUENCE [LARGE SCALE GENOMIC DNA]</scope>
    <source>
        <strain evidence="1 2">BSR3</strain>
    </source>
</reference>
<protein>
    <submittedName>
        <fullName evidence="1">Uncharacterized protein</fullName>
    </submittedName>
</protein>
<dbReference type="HOGENOM" id="CLU_162504_0_0_4"/>
<dbReference type="Proteomes" id="UP000008316">
    <property type="component" value="Chromosome 1"/>
</dbReference>
<accession>F2L9L1</accession>
<name>F2L9L1_BURGS</name>
<dbReference type="eggNOG" id="ENOG5031KT5">
    <property type="taxonomic scope" value="Bacteria"/>
</dbReference>
<gene>
    <name evidence="1" type="ordered locus">bgla_1g10910</name>
</gene>
<proteinExistence type="predicted"/>
<dbReference type="RefSeq" id="WP_013697125.1">
    <property type="nucleotide sequence ID" value="NC_015381.1"/>
</dbReference>